<keyword evidence="4" id="KW-0804">Transcription</keyword>
<dbReference type="GO" id="GO:0003700">
    <property type="term" value="F:DNA-binding transcription factor activity"/>
    <property type="evidence" value="ECO:0007669"/>
    <property type="project" value="InterPro"/>
</dbReference>
<dbReference type="SUPFAM" id="SSF53850">
    <property type="entry name" value="Periplasmic binding protein-like II"/>
    <property type="match status" value="1"/>
</dbReference>
<name>A0A2W7IL73_9PROT</name>
<evidence type="ECO:0000256" key="1">
    <source>
        <dbReference type="ARBA" id="ARBA00009437"/>
    </source>
</evidence>
<dbReference type="EMBL" id="QKYU01000030">
    <property type="protein sequence ID" value="PZW39283.1"/>
    <property type="molecule type" value="Genomic_DNA"/>
</dbReference>
<dbReference type="InterPro" id="IPR036388">
    <property type="entry name" value="WH-like_DNA-bd_sf"/>
</dbReference>
<gene>
    <name evidence="6" type="ORF">C8P66_13018</name>
</gene>
<dbReference type="PANTHER" id="PTHR30537">
    <property type="entry name" value="HTH-TYPE TRANSCRIPTIONAL REGULATOR"/>
    <property type="match status" value="1"/>
</dbReference>
<evidence type="ECO:0000256" key="4">
    <source>
        <dbReference type="ARBA" id="ARBA00023163"/>
    </source>
</evidence>
<dbReference type="SUPFAM" id="SSF46785">
    <property type="entry name" value="Winged helix' DNA-binding domain"/>
    <property type="match status" value="1"/>
</dbReference>
<dbReference type="GO" id="GO:0043565">
    <property type="term" value="F:sequence-specific DNA binding"/>
    <property type="evidence" value="ECO:0007669"/>
    <property type="project" value="TreeGrafter"/>
</dbReference>
<dbReference type="Gene3D" id="1.10.10.10">
    <property type="entry name" value="Winged helix-like DNA-binding domain superfamily/Winged helix DNA-binding domain"/>
    <property type="match status" value="1"/>
</dbReference>
<evidence type="ECO:0000313" key="7">
    <source>
        <dbReference type="Proteomes" id="UP000249688"/>
    </source>
</evidence>
<dbReference type="InterPro" id="IPR005119">
    <property type="entry name" value="LysR_subst-bd"/>
</dbReference>
<dbReference type="InterPro" id="IPR000847">
    <property type="entry name" value="LysR_HTH_N"/>
</dbReference>
<dbReference type="OrthoDB" id="9793571at2"/>
<accession>A0A2W7IL73</accession>
<dbReference type="InterPro" id="IPR036390">
    <property type="entry name" value="WH_DNA-bd_sf"/>
</dbReference>
<dbReference type="Gene3D" id="3.40.190.10">
    <property type="entry name" value="Periplasmic binding protein-like II"/>
    <property type="match status" value="2"/>
</dbReference>
<evidence type="ECO:0000256" key="3">
    <source>
        <dbReference type="ARBA" id="ARBA00023125"/>
    </source>
</evidence>
<reference evidence="6 7" key="1">
    <citation type="submission" date="2018-06" db="EMBL/GenBank/DDBJ databases">
        <title>Genomic Encyclopedia of Archaeal and Bacterial Type Strains, Phase II (KMG-II): from individual species to whole genera.</title>
        <authorList>
            <person name="Goeker M."/>
        </authorList>
    </citation>
    <scope>NUCLEOTIDE SEQUENCE [LARGE SCALE GENOMIC DNA]</scope>
    <source>
        <strain evidence="6 7">DSM 24525</strain>
    </source>
</reference>
<dbReference type="GO" id="GO:0006351">
    <property type="term" value="P:DNA-templated transcription"/>
    <property type="evidence" value="ECO:0007669"/>
    <property type="project" value="TreeGrafter"/>
</dbReference>
<dbReference type="AlphaFoldDB" id="A0A2W7IL73"/>
<keyword evidence="2" id="KW-0805">Transcription regulation</keyword>
<organism evidence="6 7">
    <name type="scientific">Humitalea rosea</name>
    <dbReference type="NCBI Taxonomy" id="990373"/>
    <lineage>
        <taxon>Bacteria</taxon>
        <taxon>Pseudomonadati</taxon>
        <taxon>Pseudomonadota</taxon>
        <taxon>Alphaproteobacteria</taxon>
        <taxon>Acetobacterales</taxon>
        <taxon>Roseomonadaceae</taxon>
        <taxon>Humitalea</taxon>
    </lineage>
</organism>
<dbReference type="Pfam" id="PF00126">
    <property type="entry name" value="HTH_1"/>
    <property type="match status" value="1"/>
</dbReference>
<evidence type="ECO:0000313" key="6">
    <source>
        <dbReference type="EMBL" id="PZW39283.1"/>
    </source>
</evidence>
<sequence>MNDRIPPLAALRAFAAVARHGSFSRAAEALHVSTSAVSHQIRGVEAALGTPLLTRATNGAGATRTAPTPAGLLLLEGVEAAFAQLGASCAAVRGLAAEARPLLTISANGSLGSLWLAPRLAAFAARHPSVAWHMRAIEEEPDLRREGLDLAIGRVRAGQVQPPDELLFAETVFPVCSPALGLQGLPAELLRHGLLEEEHAGSLEKGWQSWLAALGLPGARGTIIRFSNFNHAIGAAIAGAGIALGRSPMVDAELAAGRLVRLFAPLAMPGSYVFVLRARPGAARDPHVAQLRGFLLDSARGAPSR</sequence>
<evidence type="ECO:0000259" key="5">
    <source>
        <dbReference type="PROSITE" id="PS50931"/>
    </source>
</evidence>
<dbReference type="PROSITE" id="PS50931">
    <property type="entry name" value="HTH_LYSR"/>
    <property type="match status" value="1"/>
</dbReference>
<dbReference type="RefSeq" id="WP_111400110.1">
    <property type="nucleotide sequence ID" value="NZ_QKYU01000030.1"/>
</dbReference>
<evidence type="ECO:0000256" key="2">
    <source>
        <dbReference type="ARBA" id="ARBA00023015"/>
    </source>
</evidence>
<dbReference type="PANTHER" id="PTHR30537:SF74">
    <property type="entry name" value="HTH-TYPE TRANSCRIPTIONAL REGULATOR TRPI"/>
    <property type="match status" value="1"/>
</dbReference>
<dbReference type="Pfam" id="PF03466">
    <property type="entry name" value="LysR_substrate"/>
    <property type="match status" value="1"/>
</dbReference>
<keyword evidence="7" id="KW-1185">Reference proteome</keyword>
<comment type="similarity">
    <text evidence="1">Belongs to the LysR transcriptional regulatory family.</text>
</comment>
<dbReference type="Proteomes" id="UP000249688">
    <property type="component" value="Unassembled WGS sequence"/>
</dbReference>
<dbReference type="InterPro" id="IPR058163">
    <property type="entry name" value="LysR-type_TF_proteobact-type"/>
</dbReference>
<proteinExistence type="inferred from homology"/>
<comment type="caution">
    <text evidence="6">The sequence shown here is derived from an EMBL/GenBank/DDBJ whole genome shotgun (WGS) entry which is preliminary data.</text>
</comment>
<protein>
    <submittedName>
        <fullName evidence="6">LysR family transcriptional regulator</fullName>
    </submittedName>
</protein>
<keyword evidence="3" id="KW-0238">DNA-binding</keyword>
<feature type="domain" description="HTH lysR-type" evidence="5">
    <location>
        <begin position="6"/>
        <end position="63"/>
    </location>
</feature>